<dbReference type="GeneID" id="113930700"/>
<sequence length="317" mass="35613">MWLIPGSYHSLTTSSLPISPSTMVHSWEIPSSHTILSLFVPIHLAPSWKIPSPHKIQLSYLPLPHPSGSFLENTIPTHHPLCLIPGTYHPAFLSPPSTVAHSWKISFPHTINLSCLPPWIKLTHGRYHPTKHPSLSPPVHRVPYLEDTIPSHISFLLSPPHQLGHSWKVPSPHTIQPFYLLAYTVAHSWTIPSAYTIQLSFLHPSTVAHSLKIPFSHTAHPFCLSPSAMAHSWNMSSPYYPSICSPPNHCGTFLVDFIFPHHSPFLSVPKYYGSFLEDTSFHTIHLSSLSPSSTLWHSWKIPCPPHHPPFPISFHPL</sequence>
<protein>
    <submittedName>
        <fullName evidence="2">Uncharacterized protein LOC113930700</fullName>
    </submittedName>
</protein>
<gene>
    <name evidence="2" type="primary">LOC113930700</name>
</gene>
<dbReference type="Proteomes" id="UP000515165">
    <property type="component" value="Chromosome X"/>
</dbReference>
<dbReference type="KEGG" id="zca:113930700"/>
<dbReference type="AlphaFoldDB" id="A0A6J2EDX1"/>
<proteinExistence type="predicted"/>
<accession>A0A6J2EDX1</accession>
<keyword evidence="1" id="KW-1185">Reference proteome</keyword>
<evidence type="ECO:0000313" key="2">
    <source>
        <dbReference type="RefSeq" id="XP_027463883.1"/>
    </source>
</evidence>
<organism evidence="1 2">
    <name type="scientific">Zalophus californianus</name>
    <name type="common">California sealion</name>
    <dbReference type="NCBI Taxonomy" id="9704"/>
    <lineage>
        <taxon>Eukaryota</taxon>
        <taxon>Metazoa</taxon>
        <taxon>Chordata</taxon>
        <taxon>Craniata</taxon>
        <taxon>Vertebrata</taxon>
        <taxon>Euteleostomi</taxon>
        <taxon>Mammalia</taxon>
        <taxon>Eutheria</taxon>
        <taxon>Laurasiatheria</taxon>
        <taxon>Carnivora</taxon>
        <taxon>Caniformia</taxon>
        <taxon>Pinnipedia</taxon>
        <taxon>Otariidae</taxon>
        <taxon>Zalophus</taxon>
    </lineage>
</organism>
<reference evidence="2" key="1">
    <citation type="submission" date="2025-08" db="UniProtKB">
        <authorList>
            <consortium name="RefSeq"/>
        </authorList>
    </citation>
    <scope>IDENTIFICATION</scope>
    <source>
        <tissue evidence="2">Blood</tissue>
    </source>
</reference>
<dbReference type="RefSeq" id="XP_027463883.1">
    <property type="nucleotide sequence ID" value="XM_027608082.2"/>
</dbReference>
<name>A0A6J2EDX1_ZALCA</name>
<evidence type="ECO:0000313" key="1">
    <source>
        <dbReference type="Proteomes" id="UP000515165"/>
    </source>
</evidence>